<dbReference type="EMBL" id="MHQL01000050">
    <property type="protein sequence ID" value="OHA01985.1"/>
    <property type="molecule type" value="Genomic_DNA"/>
</dbReference>
<proteinExistence type="predicted"/>
<organism evidence="1 2">
    <name type="scientific">Candidatus Sungbacteria bacterium RIFCSPHIGHO2_02_FULL_51_29</name>
    <dbReference type="NCBI Taxonomy" id="1802273"/>
    <lineage>
        <taxon>Bacteria</taxon>
        <taxon>Candidatus Sungiibacteriota</taxon>
    </lineage>
</organism>
<sequence length="148" mass="16388">MMSRASLEAALALQKSLATDKVAQEAADDLAIRRAGLALANFLSSEEGKLVGKILAAKGTRIEIAREETLAKGAVLGKKKQPKTMWGGSWILDGRGLGHEFPGFLGISWLELRPEEAVKRAFRNRTSPIRPEDFGRWLQMEIERIMRS</sequence>
<reference evidence="1 2" key="1">
    <citation type="journal article" date="2016" name="Nat. Commun.">
        <title>Thousands of microbial genomes shed light on interconnected biogeochemical processes in an aquifer system.</title>
        <authorList>
            <person name="Anantharaman K."/>
            <person name="Brown C.T."/>
            <person name="Hug L.A."/>
            <person name="Sharon I."/>
            <person name="Castelle C.J."/>
            <person name="Probst A.J."/>
            <person name="Thomas B.C."/>
            <person name="Singh A."/>
            <person name="Wilkins M.J."/>
            <person name="Karaoz U."/>
            <person name="Brodie E.L."/>
            <person name="Williams K.H."/>
            <person name="Hubbard S.S."/>
            <person name="Banfield J.F."/>
        </authorList>
    </citation>
    <scope>NUCLEOTIDE SEQUENCE [LARGE SCALE GENOMIC DNA]</scope>
</reference>
<dbReference type="Proteomes" id="UP000177811">
    <property type="component" value="Unassembled WGS sequence"/>
</dbReference>
<accession>A0A1G2KRD1</accession>
<name>A0A1G2KRD1_9BACT</name>
<dbReference type="AlphaFoldDB" id="A0A1G2KRD1"/>
<gene>
    <name evidence="1" type="ORF">A3C16_02500</name>
</gene>
<evidence type="ECO:0000313" key="2">
    <source>
        <dbReference type="Proteomes" id="UP000177811"/>
    </source>
</evidence>
<protein>
    <submittedName>
        <fullName evidence="1">Uncharacterized protein</fullName>
    </submittedName>
</protein>
<evidence type="ECO:0000313" key="1">
    <source>
        <dbReference type="EMBL" id="OHA01985.1"/>
    </source>
</evidence>
<comment type="caution">
    <text evidence="1">The sequence shown here is derived from an EMBL/GenBank/DDBJ whole genome shotgun (WGS) entry which is preliminary data.</text>
</comment>